<protein>
    <submittedName>
        <fullName evidence="3">DUF3071 domain-containing protein</fullName>
    </submittedName>
</protein>
<dbReference type="EMBL" id="JAAXPG010000021">
    <property type="protein sequence ID" value="NKZ00149.1"/>
    <property type="molecule type" value="Genomic_DNA"/>
</dbReference>
<feature type="compositionally biased region" description="Low complexity" evidence="1">
    <location>
        <begin position="444"/>
        <end position="461"/>
    </location>
</feature>
<sequence>MHELRLVAVSEDGTYLVLASAGRGTRFTLPVDDRLRAAVRGQFSRLGQYEIEVENPLRPKEIQARIRSGETAEAISEISGIPIERVRWFEGPVLQEREYIAQQAQRASVRAHGDAAPGPSLEELVTKRIGAHQLETGDAAWDSWKREDRSWQLKLVFLHGGEERVAHWLYEPRHNSVAPADEEAARFSSPDPEPVSSPGATVTPFAPRRTETTADLPRSGSQPFSERERPAPLRPSSAAHRNEPLRSAPPARPAAAEHHPAERRPDERERAPERPAERERTAGHRSPEWDRSPEPQAERYERPRQERPAPRTEPERWPGSERGAEPERRTEPERWHESERRSEPEQWAESERWPETAARDEPPVRERRRPERREEPAAYDEPAAEERRRAERRTDWLEARPARPVEPEAAPPAAESPAQQRPAPRRRRATIDLNDNGVPRRAAEQPPAAALPAAANSGPSAAKRKGRGRRASVPSWDEIMFGSKKDD</sequence>
<dbReference type="AlphaFoldDB" id="A0A7X6RS02"/>
<name>A0A7X6RS02_9ACTN</name>
<evidence type="ECO:0000313" key="4">
    <source>
        <dbReference type="Proteomes" id="UP000553209"/>
    </source>
</evidence>
<evidence type="ECO:0000313" key="3">
    <source>
        <dbReference type="EMBL" id="NKZ00149.1"/>
    </source>
</evidence>
<evidence type="ECO:0000259" key="2">
    <source>
        <dbReference type="Pfam" id="PF11268"/>
    </source>
</evidence>
<dbReference type="RefSeq" id="WP_061082605.1">
    <property type="nucleotide sequence ID" value="NZ_JAAXPG010000021.1"/>
</dbReference>
<dbReference type="NCBIfam" id="NF040712">
    <property type="entry name" value="SepH"/>
    <property type="match status" value="1"/>
</dbReference>
<proteinExistence type="predicted"/>
<gene>
    <name evidence="3" type="ORF">HGB44_21110</name>
</gene>
<dbReference type="Pfam" id="PF11268">
    <property type="entry name" value="DUF3071"/>
    <property type="match status" value="1"/>
</dbReference>
<feature type="compositionally biased region" description="Basic and acidic residues" evidence="1">
    <location>
        <begin position="255"/>
        <end position="376"/>
    </location>
</feature>
<keyword evidence="4" id="KW-1185">Reference proteome</keyword>
<dbReference type="InterPro" id="IPR021421">
    <property type="entry name" value="DUF3071"/>
</dbReference>
<evidence type="ECO:0000256" key="1">
    <source>
        <dbReference type="SAM" id="MobiDB-lite"/>
    </source>
</evidence>
<dbReference type="InterPro" id="IPR047682">
    <property type="entry name" value="SepH-like"/>
</dbReference>
<feature type="compositionally biased region" description="Low complexity" evidence="1">
    <location>
        <begin position="407"/>
        <end position="422"/>
    </location>
</feature>
<feature type="domain" description="DUF3071" evidence="2">
    <location>
        <begin position="1"/>
        <end position="170"/>
    </location>
</feature>
<comment type="caution">
    <text evidence="3">The sequence shown here is derived from an EMBL/GenBank/DDBJ whole genome shotgun (WGS) entry which is preliminary data.</text>
</comment>
<accession>A0A7X6RS02</accession>
<dbReference type="Proteomes" id="UP000553209">
    <property type="component" value="Unassembled WGS sequence"/>
</dbReference>
<reference evidence="3 4" key="1">
    <citation type="submission" date="2020-04" db="EMBL/GenBank/DDBJ databases">
        <title>MicrobeNet Type strains.</title>
        <authorList>
            <person name="Nicholson A.C."/>
        </authorList>
    </citation>
    <scope>NUCLEOTIDE SEQUENCE [LARGE SCALE GENOMIC DNA]</scope>
    <source>
        <strain evidence="3 4">ATCC 23612</strain>
    </source>
</reference>
<feature type="region of interest" description="Disordered" evidence="1">
    <location>
        <begin position="180"/>
        <end position="487"/>
    </location>
</feature>
<feature type="compositionally biased region" description="Basic and acidic residues" evidence="1">
    <location>
        <begin position="384"/>
        <end position="406"/>
    </location>
</feature>
<organism evidence="3 4">
    <name type="scientific">Nocardiopsis alborubida</name>
    <dbReference type="NCBI Taxonomy" id="146802"/>
    <lineage>
        <taxon>Bacteria</taxon>
        <taxon>Bacillati</taxon>
        <taxon>Actinomycetota</taxon>
        <taxon>Actinomycetes</taxon>
        <taxon>Streptosporangiales</taxon>
        <taxon>Nocardiopsidaceae</taxon>
        <taxon>Nocardiopsis</taxon>
    </lineage>
</organism>